<evidence type="ECO:0000313" key="3">
    <source>
        <dbReference type="Proteomes" id="UP000770661"/>
    </source>
</evidence>
<feature type="region of interest" description="Disordered" evidence="1">
    <location>
        <begin position="80"/>
        <end position="104"/>
    </location>
</feature>
<name>A0A8J4YP59_CHIOP</name>
<dbReference type="EMBL" id="JACEEZ010003114">
    <property type="protein sequence ID" value="KAG0727644.1"/>
    <property type="molecule type" value="Genomic_DNA"/>
</dbReference>
<accession>A0A8J4YP59</accession>
<dbReference type="AlphaFoldDB" id="A0A8J4YP59"/>
<evidence type="ECO:0000313" key="2">
    <source>
        <dbReference type="EMBL" id="KAG0727644.1"/>
    </source>
</evidence>
<sequence>MARHIGTSPRARPASSLFDEATVVEESGHRQRHAAAAGGEEPASPPPTSPSTQWSSAPLASFATTNSVGLVTALGPVTISSTSIRPSGRGGTTTPRLVGAPVPPTVVNDFGGEGGRPHQRVLRRHHARQEQRQHLLQVVERHRALYPCAK</sequence>
<evidence type="ECO:0000256" key="1">
    <source>
        <dbReference type="SAM" id="MobiDB-lite"/>
    </source>
</evidence>
<reference evidence="2" key="1">
    <citation type="submission" date="2020-07" db="EMBL/GenBank/DDBJ databases">
        <title>The High-quality genome of the commercially important snow crab, Chionoecetes opilio.</title>
        <authorList>
            <person name="Jeong J.-H."/>
            <person name="Ryu S."/>
        </authorList>
    </citation>
    <scope>NUCLEOTIDE SEQUENCE</scope>
    <source>
        <strain evidence="2">MADBK_172401_WGS</strain>
        <tissue evidence="2">Digestive gland</tissue>
    </source>
</reference>
<protein>
    <submittedName>
        <fullName evidence="2">Uncharacterized protein</fullName>
    </submittedName>
</protein>
<organism evidence="2 3">
    <name type="scientific">Chionoecetes opilio</name>
    <name type="common">Atlantic snow crab</name>
    <name type="synonym">Cancer opilio</name>
    <dbReference type="NCBI Taxonomy" id="41210"/>
    <lineage>
        <taxon>Eukaryota</taxon>
        <taxon>Metazoa</taxon>
        <taxon>Ecdysozoa</taxon>
        <taxon>Arthropoda</taxon>
        <taxon>Crustacea</taxon>
        <taxon>Multicrustacea</taxon>
        <taxon>Malacostraca</taxon>
        <taxon>Eumalacostraca</taxon>
        <taxon>Eucarida</taxon>
        <taxon>Decapoda</taxon>
        <taxon>Pleocyemata</taxon>
        <taxon>Brachyura</taxon>
        <taxon>Eubrachyura</taxon>
        <taxon>Majoidea</taxon>
        <taxon>Majidae</taxon>
        <taxon>Chionoecetes</taxon>
    </lineage>
</organism>
<dbReference type="Proteomes" id="UP000770661">
    <property type="component" value="Unassembled WGS sequence"/>
</dbReference>
<gene>
    <name evidence="2" type="ORF">GWK47_000376</name>
</gene>
<proteinExistence type="predicted"/>
<keyword evidence="3" id="KW-1185">Reference proteome</keyword>
<feature type="region of interest" description="Disordered" evidence="1">
    <location>
        <begin position="1"/>
        <end position="56"/>
    </location>
</feature>
<comment type="caution">
    <text evidence="2">The sequence shown here is derived from an EMBL/GenBank/DDBJ whole genome shotgun (WGS) entry which is preliminary data.</text>
</comment>